<reference evidence="1 2" key="1">
    <citation type="submission" date="2021-03" db="EMBL/GenBank/DDBJ databases">
        <title>Paenibacillus artemisicola MWE-103 whole genome sequence.</title>
        <authorList>
            <person name="Ham Y.J."/>
        </authorList>
    </citation>
    <scope>NUCLEOTIDE SEQUENCE [LARGE SCALE GENOMIC DNA]</scope>
    <source>
        <strain evidence="1 2">MWE-103</strain>
    </source>
</reference>
<name>A0ABS3W9D8_9BACL</name>
<dbReference type="Proteomes" id="UP000670947">
    <property type="component" value="Unassembled WGS sequence"/>
</dbReference>
<accession>A0ABS3W9D8</accession>
<sequence length="318" mass="34718">MISALRQTAYAYAAFGLRFASEIPLPELSAPAYGGEGEQADVTIAYGAVDRLEDELDEAGSNFSRIGNRFLFLIPETAFYSIEDGTRITVSPLPGADPEKVRVYLLGTCMGALLLLRGVLPLHGSAVEIDGKAYAFVGDSGAGKSTLAAVFGDEGYRLVSDDVIAVTPDGAGGRPVVAPAYPQQKLWRQSLEQLGMNAERERLKPIYRETTKFAVPASARFCETPLPLGGVFELLPAQVGAIAIRPLPNLERLRVLLLHTYRNRLIHRLGLAQWHFKTAADIANHTDLHQLSRPVEGFTARRLATAILHTIREGERRQ</sequence>
<dbReference type="RefSeq" id="WP_208847854.1">
    <property type="nucleotide sequence ID" value="NZ_JAGGDJ010000006.1"/>
</dbReference>
<dbReference type="Gene3D" id="3.40.50.300">
    <property type="entry name" value="P-loop containing nucleotide triphosphate hydrolases"/>
    <property type="match status" value="1"/>
</dbReference>
<organism evidence="1 2">
    <name type="scientific">Paenibacillus artemisiicola</name>
    <dbReference type="NCBI Taxonomy" id="1172618"/>
    <lineage>
        <taxon>Bacteria</taxon>
        <taxon>Bacillati</taxon>
        <taxon>Bacillota</taxon>
        <taxon>Bacilli</taxon>
        <taxon>Bacillales</taxon>
        <taxon>Paenibacillaceae</taxon>
        <taxon>Paenibacillus</taxon>
    </lineage>
</organism>
<dbReference type="EMBL" id="JAGGDJ010000006">
    <property type="protein sequence ID" value="MBO7744930.1"/>
    <property type="molecule type" value="Genomic_DNA"/>
</dbReference>
<dbReference type="InterPro" id="IPR027417">
    <property type="entry name" value="P-loop_NTPase"/>
</dbReference>
<protein>
    <submittedName>
        <fullName evidence="1">Aldolase</fullName>
    </submittedName>
</protein>
<proteinExistence type="predicted"/>
<keyword evidence="2" id="KW-1185">Reference proteome</keyword>
<dbReference type="SUPFAM" id="SSF53795">
    <property type="entry name" value="PEP carboxykinase-like"/>
    <property type="match status" value="1"/>
</dbReference>
<comment type="caution">
    <text evidence="1">The sequence shown here is derived from an EMBL/GenBank/DDBJ whole genome shotgun (WGS) entry which is preliminary data.</text>
</comment>
<evidence type="ECO:0000313" key="1">
    <source>
        <dbReference type="EMBL" id="MBO7744930.1"/>
    </source>
</evidence>
<gene>
    <name evidence="1" type="ORF">I8J29_12045</name>
</gene>
<evidence type="ECO:0000313" key="2">
    <source>
        <dbReference type="Proteomes" id="UP000670947"/>
    </source>
</evidence>